<dbReference type="PANTHER" id="PTHR11946">
    <property type="entry name" value="VALYL-TRNA SYNTHETASES"/>
    <property type="match status" value="1"/>
</dbReference>
<keyword evidence="9 11" id="KW-0030">Aminoacyl-tRNA synthetase</keyword>
<evidence type="ECO:0000256" key="7">
    <source>
        <dbReference type="ARBA" id="ARBA00022917"/>
    </source>
</evidence>
<dbReference type="NCBIfam" id="NF004349">
    <property type="entry name" value="PRK05729.1"/>
    <property type="match status" value="1"/>
</dbReference>
<comment type="function">
    <text evidence="11">Catalyzes the attachment of valine to tRNA(Val). As ValRS can inadvertently accommodate and process structurally similar amino acids such as threonine, to avoid such errors, it has a 'posttransfer' editing activity that hydrolyzes mischarged Thr-tRNA(Val) in a tRNA-dependent manner.</text>
</comment>
<dbReference type="GO" id="GO:0005829">
    <property type="term" value="C:cytosol"/>
    <property type="evidence" value="ECO:0007669"/>
    <property type="project" value="TreeGrafter"/>
</dbReference>
<dbReference type="PROSITE" id="PS00178">
    <property type="entry name" value="AA_TRNA_LIGASE_I"/>
    <property type="match status" value="1"/>
</dbReference>
<evidence type="ECO:0000256" key="9">
    <source>
        <dbReference type="ARBA" id="ARBA00023146"/>
    </source>
</evidence>
<dbReference type="InterPro" id="IPR033705">
    <property type="entry name" value="Anticodon_Ia_Val"/>
</dbReference>
<evidence type="ECO:0000256" key="3">
    <source>
        <dbReference type="ARBA" id="ARBA00022490"/>
    </source>
</evidence>
<dbReference type="EMBL" id="LN847022">
    <property type="protein sequence ID" value="CRI42222.1"/>
    <property type="molecule type" value="Genomic_DNA"/>
</dbReference>
<organism evidence="14">
    <name type="scientific">Chlamydia pneumoniae</name>
    <name type="common">Chlamydophila pneumoniae</name>
    <dbReference type="NCBI Taxonomy" id="83558"/>
    <lineage>
        <taxon>Bacteria</taxon>
        <taxon>Pseudomonadati</taxon>
        <taxon>Chlamydiota</taxon>
        <taxon>Chlamydiia</taxon>
        <taxon>Chlamydiales</taxon>
        <taxon>Chlamydiaceae</taxon>
        <taxon>Chlamydia/Chlamydophila group</taxon>
        <taxon>Chlamydia</taxon>
    </lineage>
</organism>
<dbReference type="InterPro" id="IPR001412">
    <property type="entry name" value="aa-tRNA-synth_I_CS"/>
</dbReference>
<dbReference type="Gene3D" id="1.10.730.10">
    <property type="entry name" value="Isoleucyl-tRNA Synthetase, Domain 1"/>
    <property type="match status" value="1"/>
</dbReference>
<evidence type="ECO:0000256" key="6">
    <source>
        <dbReference type="ARBA" id="ARBA00022840"/>
    </source>
</evidence>
<name>A0A0F7X0W5_CHLPN</name>
<dbReference type="InterPro" id="IPR014729">
    <property type="entry name" value="Rossmann-like_a/b/a_fold"/>
</dbReference>
<evidence type="ECO:0000313" key="14">
    <source>
        <dbReference type="EMBL" id="CRI42222.1"/>
    </source>
</evidence>
<keyword evidence="3 11" id="KW-0963">Cytoplasm</keyword>
<dbReference type="NCBIfam" id="TIGR00422">
    <property type="entry name" value="valS"/>
    <property type="match status" value="1"/>
</dbReference>
<feature type="domain" description="Methionyl/Valyl/Leucyl/Isoleucyl-tRNA synthetase anticodon-binding" evidence="13">
    <location>
        <begin position="650"/>
        <end position="819"/>
    </location>
</feature>
<dbReference type="EC" id="6.1.1.9" evidence="11"/>
<dbReference type="SUPFAM" id="SSF46589">
    <property type="entry name" value="tRNA-binding arm"/>
    <property type="match status" value="1"/>
</dbReference>
<comment type="domain">
    <text evidence="11">ValRS has two distinct active sites: one for aminoacylation and one for editing. The misactivated threonine is translocated from the active site to the editing site.</text>
</comment>
<dbReference type="FunFam" id="3.40.50.620:FF:000032">
    <property type="entry name" value="Valine--tRNA ligase"/>
    <property type="match status" value="1"/>
</dbReference>
<dbReference type="FunFam" id="3.40.50.620:FF:000306">
    <property type="entry name" value="Valine--tRNA ligase"/>
    <property type="match status" value="1"/>
</dbReference>
<feature type="short sequence motif" description="'HIGH' region" evidence="11">
    <location>
        <begin position="47"/>
        <end position="57"/>
    </location>
</feature>
<dbReference type="GO" id="GO:0005524">
    <property type="term" value="F:ATP binding"/>
    <property type="evidence" value="ECO:0007669"/>
    <property type="project" value="UniProtKB-UniRule"/>
</dbReference>
<evidence type="ECO:0000259" key="12">
    <source>
        <dbReference type="Pfam" id="PF00133"/>
    </source>
</evidence>
<dbReference type="GO" id="GO:0002161">
    <property type="term" value="F:aminoacyl-tRNA deacylase activity"/>
    <property type="evidence" value="ECO:0007669"/>
    <property type="project" value="InterPro"/>
</dbReference>
<keyword evidence="4 11" id="KW-0436">Ligase</keyword>
<comment type="catalytic activity">
    <reaction evidence="10 11">
        <text>tRNA(Val) + L-valine + ATP = L-valyl-tRNA(Val) + AMP + diphosphate</text>
        <dbReference type="Rhea" id="RHEA:10704"/>
        <dbReference type="Rhea" id="RHEA-COMP:9672"/>
        <dbReference type="Rhea" id="RHEA-COMP:9708"/>
        <dbReference type="ChEBI" id="CHEBI:30616"/>
        <dbReference type="ChEBI" id="CHEBI:33019"/>
        <dbReference type="ChEBI" id="CHEBI:57762"/>
        <dbReference type="ChEBI" id="CHEBI:78442"/>
        <dbReference type="ChEBI" id="CHEBI:78537"/>
        <dbReference type="ChEBI" id="CHEBI:456215"/>
        <dbReference type="EC" id="6.1.1.9"/>
    </reaction>
</comment>
<dbReference type="GO" id="GO:0004832">
    <property type="term" value="F:valine-tRNA ligase activity"/>
    <property type="evidence" value="ECO:0007669"/>
    <property type="project" value="UniProtKB-UniRule"/>
</dbReference>
<comment type="subcellular location">
    <subcellularLocation>
        <location evidence="1 11">Cytoplasm</location>
    </subcellularLocation>
</comment>
<dbReference type="HAMAP" id="MF_02004">
    <property type="entry name" value="Val_tRNA_synth_type1"/>
    <property type="match status" value="1"/>
</dbReference>
<sequence>MTTEDFPKAYNFQDTEPELYVFWEKNGMFKAEASSDKPPYSVIMPPPNVTGVLHMGHALVNTLQDVLVRYKRMSGFEVCWIPGTDHAGIATQTVVERHLQASEGKRRTDYSREDFLKHIWAWKEKSEKVILSQLRQLGCSCDWDRKRFTMEPLANRAVKKAFKTLFENGYIYRGYYLVNWDPVLQTALADDEVEYEEKDGWLYYIRYRMVGSQESIVVATTRPETLLGDTGIAVSPNDERYASWIGASVEVPFVNRQIPIIGDASVDPTFGTGAVKVTPAHDKDDYLMGTNHHLPMINILTPSGGINENGGPFAGMAKEKAREEILIALEEQGLFVRKEPYKLRVGVSYRSGAVIEPYLSKQWFVSVSEFRGALREFVESQDIKIFPKDFVKNYLSWVNHLRDWCISRQLWWGHRIPVWYHKNDDERVLCYDGEGIPEEVAQDPDSWYQDPDVLDTWFSSGLWPLTCLGWPDENSPDLKKFYPTALLVTGHDILFFWVTRMVLLCSSMSGEKPFSEVFLHGLIFGKSYKRYNDFGEWSYISGKEKLAYDMGEALPDGVVAKWEKLSKSKGNVIDPLEMIATYGTDAVRLTLCSCANRGEQIDLDYRLFEEYKHFANKVWNGARFIFGHISDLQGKDLLAGIDEDSLGLEDFYILDGFNQLIHQLEEAYATYAFDKVATLAYEFFRNDLCSTYIEIIKPTLFGKQGNEASQSTKRTLLAVLLINVLGVLHPVAPFITESLFLRIQDTLGALPEGDGDAFTGHALRMLRSRACMEAPYPKAFDVKMPQDLRESFTLAQRLVYTIRNIRGQMQLDPRLHLKAFVVCSDTTEIQSCIPILQALGGLESIQLLDKEPEKGLYSFGVVDTIRLGIFVPEEHLLKEKGRLEKERVRLERAVENLERLLGDESFCQKANPNLVVAKQEALKNNRIELQGILDKLASFA</sequence>
<dbReference type="InterPro" id="IPR013155">
    <property type="entry name" value="M/V/L/I-tRNA-synth_anticd-bd"/>
</dbReference>
<keyword evidence="8 11" id="KW-0175">Coiled coil</keyword>
<evidence type="ECO:0000256" key="4">
    <source>
        <dbReference type="ARBA" id="ARBA00022598"/>
    </source>
</evidence>
<dbReference type="GO" id="GO:0006438">
    <property type="term" value="P:valyl-tRNA aminoacylation"/>
    <property type="evidence" value="ECO:0007669"/>
    <property type="project" value="UniProtKB-UniRule"/>
</dbReference>
<dbReference type="InterPro" id="IPR009080">
    <property type="entry name" value="tRNAsynth_Ia_anticodon-bd"/>
</dbReference>
<comment type="subunit">
    <text evidence="2 11">Monomer.</text>
</comment>
<evidence type="ECO:0000256" key="1">
    <source>
        <dbReference type="ARBA" id="ARBA00004496"/>
    </source>
</evidence>
<dbReference type="InterPro" id="IPR037118">
    <property type="entry name" value="Val-tRNA_synth_C_sf"/>
</dbReference>
<dbReference type="InterPro" id="IPR002300">
    <property type="entry name" value="aa-tRNA-synth_Ia"/>
</dbReference>
<feature type="domain" description="Aminoacyl-tRNA synthetase class Ia" evidence="12">
    <location>
        <begin position="19"/>
        <end position="525"/>
    </location>
</feature>
<dbReference type="CDD" id="cd07962">
    <property type="entry name" value="Anticodon_Ia_Val"/>
    <property type="match status" value="1"/>
</dbReference>
<dbReference type="Gene3D" id="1.10.287.380">
    <property type="entry name" value="Valyl-tRNA synthetase, C-terminal domain"/>
    <property type="match status" value="1"/>
</dbReference>
<evidence type="ECO:0000256" key="11">
    <source>
        <dbReference type="HAMAP-Rule" id="MF_02004"/>
    </source>
</evidence>
<gene>
    <name evidence="11" type="primary">valS</name>
    <name evidence="14" type="ORF">BN1224_DC9_AN_00090</name>
</gene>
<dbReference type="PRINTS" id="PR00986">
    <property type="entry name" value="TRNASYNTHVAL"/>
</dbReference>
<dbReference type="SUPFAM" id="SSF52374">
    <property type="entry name" value="Nucleotidylyl transferase"/>
    <property type="match status" value="1"/>
</dbReference>
<protein>
    <recommendedName>
        <fullName evidence="11">Valine--tRNA ligase</fullName>
        <ecNumber evidence="11">6.1.1.9</ecNumber>
    </recommendedName>
    <alternativeName>
        <fullName evidence="11">Valyl-tRNA synthetase</fullName>
        <shortName evidence="11">ValRS</shortName>
    </alternativeName>
</protein>
<feature type="domain" description="Aminoacyl-tRNA synthetase class Ia" evidence="12">
    <location>
        <begin position="563"/>
        <end position="602"/>
    </location>
</feature>
<dbReference type="InterPro" id="IPR010978">
    <property type="entry name" value="tRNA-bd_arm"/>
</dbReference>
<dbReference type="SUPFAM" id="SSF47323">
    <property type="entry name" value="Anticodon-binding domain of a subclass of class I aminoacyl-tRNA synthetases"/>
    <property type="match status" value="1"/>
</dbReference>
<accession>A0A0F7X0W5</accession>
<dbReference type="SUPFAM" id="SSF50677">
    <property type="entry name" value="ValRS/IleRS/LeuRS editing domain"/>
    <property type="match status" value="1"/>
</dbReference>
<keyword evidence="6 11" id="KW-0067">ATP-binding</keyword>
<feature type="short sequence motif" description="'KMSKS' region" evidence="11">
    <location>
        <begin position="564"/>
        <end position="568"/>
    </location>
</feature>
<evidence type="ECO:0000256" key="2">
    <source>
        <dbReference type="ARBA" id="ARBA00011245"/>
    </source>
</evidence>
<dbReference type="AlphaFoldDB" id="A0A0F7X0W5"/>
<dbReference type="Pfam" id="PF08264">
    <property type="entry name" value="Anticodon_1"/>
    <property type="match status" value="1"/>
</dbReference>
<comment type="similarity">
    <text evidence="11">Belongs to the class-I aminoacyl-tRNA synthetase family. ValS type 1 subfamily.</text>
</comment>
<dbReference type="InterPro" id="IPR002303">
    <property type="entry name" value="Valyl-tRNA_ligase"/>
</dbReference>
<dbReference type="Pfam" id="PF00133">
    <property type="entry name" value="tRNA-synt_1"/>
    <property type="match status" value="2"/>
</dbReference>
<evidence type="ECO:0000259" key="13">
    <source>
        <dbReference type="Pfam" id="PF08264"/>
    </source>
</evidence>
<comment type="domain">
    <text evidence="11">The C-terminal coiled-coil domain is crucial for aminoacylation activity.</text>
</comment>
<dbReference type="CDD" id="cd00817">
    <property type="entry name" value="ValRS_core"/>
    <property type="match status" value="1"/>
</dbReference>
<dbReference type="InterPro" id="IPR009008">
    <property type="entry name" value="Val/Leu/Ile-tRNA-synth_edit"/>
</dbReference>
<dbReference type="Gene3D" id="3.40.50.620">
    <property type="entry name" value="HUPs"/>
    <property type="match status" value="2"/>
</dbReference>
<proteinExistence type="inferred from homology"/>
<feature type="coiled-coil region" evidence="11">
    <location>
        <begin position="873"/>
        <end position="903"/>
    </location>
</feature>
<reference evidence="14" key="1">
    <citation type="submission" date="2015-05" db="EMBL/GenBank/DDBJ databases">
        <authorList>
            <person name="Rattei Thomas"/>
        </authorList>
    </citation>
    <scope>NUCLEOTIDE SEQUENCE</scope>
    <source>
        <strain evidence="14">DC9</strain>
    </source>
</reference>
<evidence type="ECO:0000256" key="5">
    <source>
        <dbReference type="ARBA" id="ARBA00022741"/>
    </source>
</evidence>
<keyword evidence="7 11" id="KW-0648">Protein biosynthesis</keyword>
<keyword evidence="5 11" id="KW-0547">Nucleotide-binding</keyword>
<dbReference type="PANTHER" id="PTHR11946:SF93">
    <property type="entry name" value="VALINE--TRNA LIGASE, CHLOROPLASTIC_MITOCHONDRIAL 2"/>
    <property type="match status" value="1"/>
</dbReference>
<evidence type="ECO:0000256" key="10">
    <source>
        <dbReference type="ARBA" id="ARBA00047552"/>
    </source>
</evidence>
<evidence type="ECO:0000256" key="8">
    <source>
        <dbReference type="ARBA" id="ARBA00023054"/>
    </source>
</evidence>
<feature type="binding site" evidence="11">
    <location>
        <position position="567"/>
    </location>
    <ligand>
        <name>ATP</name>
        <dbReference type="ChEBI" id="CHEBI:30616"/>
    </ligand>
</feature>